<evidence type="ECO:0000313" key="3">
    <source>
        <dbReference type="EMBL" id="BES98227.1"/>
    </source>
</evidence>
<proteinExistence type="predicted"/>
<reference evidence="3 4" key="1">
    <citation type="submission" date="2023-09" db="EMBL/GenBank/DDBJ databases">
        <title>Nesidiocoris tenuis whole genome shotgun sequence.</title>
        <authorList>
            <person name="Shibata T."/>
            <person name="Shimoda M."/>
            <person name="Kobayashi T."/>
            <person name="Uehara T."/>
        </authorList>
    </citation>
    <scope>NUCLEOTIDE SEQUENCE [LARGE SCALE GENOMIC DNA]</scope>
    <source>
        <strain evidence="3 4">Japan</strain>
    </source>
</reference>
<sequence>MTEEISDDEYVGDDPSKIWTPGDREFYYNLPTNDPITGYVDSCSMYADLSSRRLFKLKISRYVKSNFYLIITHLHLQNNKLTELPERLFSDLENLAYLNASNNDLRSFPKTVKNHEGLVTILLRDNLIEEFPLELGSIPGLKTLEIEYNPSKFPSFATVKQWRRKKDVVDYFRRCWKAQSKTLPATEKKVNRVFKPKKPKYFHVKEPSEIICGLKRSRDPKLKKKAVWMENQLQARENELKKIKDRKVLKEWRDNYRLYQNEERTVTLQPPPYGIDDRYNRIAPKSVSAKIDAEKKSVGYKLNLDHEIANIKERLASISIDRKYKDPEGEMAARIREMKIIRQLQKKIEHLKYRA</sequence>
<evidence type="ECO:0000256" key="1">
    <source>
        <dbReference type="ARBA" id="ARBA00022614"/>
    </source>
</evidence>
<dbReference type="Gene3D" id="3.80.10.10">
    <property type="entry name" value="Ribonuclease Inhibitor"/>
    <property type="match status" value="1"/>
</dbReference>
<keyword evidence="4" id="KW-1185">Reference proteome</keyword>
<dbReference type="InterPro" id="IPR050216">
    <property type="entry name" value="LRR_domain-containing"/>
</dbReference>
<dbReference type="SUPFAM" id="SSF52075">
    <property type="entry name" value="Outer arm dynein light chain 1"/>
    <property type="match status" value="1"/>
</dbReference>
<accession>A0ABN7B637</accession>
<keyword evidence="1" id="KW-0433">Leucine-rich repeat</keyword>
<protein>
    <submittedName>
        <fullName evidence="3">Leucine Rich Repeat</fullName>
    </submittedName>
</protein>
<evidence type="ECO:0000313" key="4">
    <source>
        <dbReference type="Proteomes" id="UP001307889"/>
    </source>
</evidence>
<gene>
    <name evidence="3" type="ORF">NTJ_11042</name>
</gene>
<dbReference type="InterPro" id="IPR032675">
    <property type="entry name" value="LRR_dom_sf"/>
</dbReference>
<keyword evidence="2" id="KW-0677">Repeat</keyword>
<evidence type="ECO:0000256" key="2">
    <source>
        <dbReference type="ARBA" id="ARBA00022737"/>
    </source>
</evidence>
<dbReference type="PANTHER" id="PTHR48051">
    <property type="match status" value="1"/>
</dbReference>
<dbReference type="PANTHER" id="PTHR48051:SF1">
    <property type="entry name" value="RAS SUPPRESSOR PROTEIN 1"/>
    <property type="match status" value="1"/>
</dbReference>
<name>A0ABN7B637_9HEMI</name>
<dbReference type="EMBL" id="AP028917">
    <property type="protein sequence ID" value="BES98227.1"/>
    <property type="molecule type" value="Genomic_DNA"/>
</dbReference>
<dbReference type="Proteomes" id="UP001307889">
    <property type="component" value="Chromosome 9"/>
</dbReference>
<organism evidence="3 4">
    <name type="scientific">Nesidiocoris tenuis</name>
    <dbReference type="NCBI Taxonomy" id="355587"/>
    <lineage>
        <taxon>Eukaryota</taxon>
        <taxon>Metazoa</taxon>
        <taxon>Ecdysozoa</taxon>
        <taxon>Arthropoda</taxon>
        <taxon>Hexapoda</taxon>
        <taxon>Insecta</taxon>
        <taxon>Pterygota</taxon>
        <taxon>Neoptera</taxon>
        <taxon>Paraneoptera</taxon>
        <taxon>Hemiptera</taxon>
        <taxon>Heteroptera</taxon>
        <taxon>Panheteroptera</taxon>
        <taxon>Cimicomorpha</taxon>
        <taxon>Miridae</taxon>
        <taxon>Dicyphina</taxon>
        <taxon>Nesidiocoris</taxon>
    </lineage>
</organism>